<evidence type="ECO:0000256" key="2">
    <source>
        <dbReference type="ARBA" id="ARBA00022598"/>
    </source>
</evidence>
<dbReference type="GO" id="GO:0006426">
    <property type="term" value="P:glycyl-tRNA aminoacylation"/>
    <property type="evidence" value="ECO:0007669"/>
    <property type="project" value="UniProtKB-UniRule"/>
</dbReference>
<evidence type="ECO:0000256" key="5">
    <source>
        <dbReference type="ARBA" id="ARBA00022917"/>
    </source>
</evidence>
<evidence type="ECO:0000256" key="8">
    <source>
        <dbReference type="HAMAP-Rule" id="MF_00255"/>
    </source>
</evidence>
<evidence type="ECO:0000256" key="6">
    <source>
        <dbReference type="ARBA" id="ARBA00023146"/>
    </source>
</evidence>
<evidence type="ECO:0000256" key="1">
    <source>
        <dbReference type="ARBA" id="ARBA00008226"/>
    </source>
</evidence>
<keyword evidence="2 8" id="KW-0436">Ligase</keyword>
<evidence type="ECO:0000256" key="4">
    <source>
        <dbReference type="ARBA" id="ARBA00022840"/>
    </source>
</evidence>
<proteinExistence type="inferred from homology"/>
<dbReference type="InterPro" id="IPR006194">
    <property type="entry name" value="Gly-tRNA-synth_heterodimer"/>
</dbReference>
<dbReference type="Proteomes" id="UP000005013">
    <property type="component" value="Chromosome"/>
</dbReference>
<keyword evidence="4 8" id="KW-0067">ATP-binding</keyword>
<accession>I0ETS1</accession>
<dbReference type="HAMAP" id="MF_00255">
    <property type="entry name" value="Gly_tRNA_synth_beta"/>
    <property type="match status" value="1"/>
</dbReference>
<dbReference type="PROSITE" id="PS50861">
    <property type="entry name" value="AA_TRNA_LIGASE_II_GLYAB"/>
    <property type="match status" value="1"/>
</dbReference>
<comment type="similarity">
    <text evidence="1 8">Belongs to the class-II aminoacyl-tRNA synthetase family.</text>
</comment>
<sequence>MSSDELLVEILTEELPAQALLNEYKEMPKKLQTLFQKYALEVENIEIFYTPRRLCLSIKDFPLSTKETKEEFFGAPIEIACNNKDKTQGLNAVGLGFYKKLGLELKDNKNFQTAFKNNKEVLYHVKFAGAMPTTEFLIMPIIMEFLESLNFGKSMRWASVEKGFIRPIHNICVLLEKRMLFKDWERWNEWYSENINRVYCAKIQQATQVHRQESFEYIKVGSPKEYFETLEKHHVILDPKKRETKILQEIKELEKKHNIVVEIDTDLLKEVIAITEYPTALFGEFDKEFLKLPSEIIITSMKENQRYFATFNKDSKLLHNGFIVVSNAIGKDKQKIILGNQKVLKARLSDAVFFYENDLKKPLDNAPLENVVFVQGLGTLKDKVERELIIAKYLTQKYSSHLNMPSEKALELILRAIKIAKADLLTEVVYEFTELQGIMGYYYALAQNEDKLVALSIKEQYLPTSENAPLPSNVFSAIVSLSLKIDSLFALFSMGKIPSGSKDPFALRRMGLGLLKIISHYELDFDLKVDLENILQKVGVYRSFDLEMLEKFLLERFANLIECNPSIIRSVLNANERDVVKIIQKVKALKRFLDNPKNAQKKELLFSAFKRLANINKDRNLNEPSDFSKNLFKELEEHALFKAHDVLKSSDFKDLDSKIEAYFGLYEPLEEYFKNVLVMDKDKEIQENRKNFLLHIYKGFLEIGDIKEIAI</sequence>
<dbReference type="PANTHER" id="PTHR30075:SF2">
    <property type="entry name" value="GLYCINE--TRNA LIGASE, CHLOROPLASTIC_MITOCHONDRIAL 2"/>
    <property type="match status" value="1"/>
</dbReference>
<dbReference type="NCBIfam" id="TIGR00211">
    <property type="entry name" value="glyS"/>
    <property type="match status" value="1"/>
</dbReference>
<dbReference type="PANTHER" id="PTHR30075">
    <property type="entry name" value="GLYCYL-TRNA SYNTHETASE"/>
    <property type="match status" value="1"/>
</dbReference>
<gene>
    <name evidence="8 9" type="primary">glyS</name>
    <name evidence="9" type="ordered locus">HCD_06705</name>
</gene>
<dbReference type="RefSeq" id="WP_014659821.1">
    <property type="nucleotide sequence ID" value="NC_017735.1"/>
</dbReference>
<evidence type="ECO:0000256" key="3">
    <source>
        <dbReference type="ARBA" id="ARBA00022741"/>
    </source>
</evidence>
<comment type="catalytic activity">
    <reaction evidence="7 8">
        <text>tRNA(Gly) + glycine + ATP = glycyl-tRNA(Gly) + AMP + diphosphate</text>
        <dbReference type="Rhea" id="RHEA:16013"/>
        <dbReference type="Rhea" id="RHEA-COMP:9664"/>
        <dbReference type="Rhea" id="RHEA-COMP:9683"/>
        <dbReference type="ChEBI" id="CHEBI:30616"/>
        <dbReference type="ChEBI" id="CHEBI:33019"/>
        <dbReference type="ChEBI" id="CHEBI:57305"/>
        <dbReference type="ChEBI" id="CHEBI:78442"/>
        <dbReference type="ChEBI" id="CHEBI:78522"/>
        <dbReference type="ChEBI" id="CHEBI:456215"/>
        <dbReference type="EC" id="6.1.1.14"/>
    </reaction>
</comment>
<organism evidence="9 10">
    <name type="scientific">Helicobacter cetorum (strain ATCC BAA-540 / CCUG 52418 / MIT 99-5656)</name>
    <dbReference type="NCBI Taxonomy" id="1163745"/>
    <lineage>
        <taxon>Bacteria</taxon>
        <taxon>Pseudomonadati</taxon>
        <taxon>Campylobacterota</taxon>
        <taxon>Epsilonproteobacteria</taxon>
        <taxon>Campylobacterales</taxon>
        <taxon>Helicobacteraceae</taxon>
        <taxon>Helicobacter</taxon>
    </lineage>
</organism>
<evidence type="ECO:0000313" key="10">
    <source>
        <dbReference type="Proteomes" id="UP000005013"/>
    </source>
</evidence>
<keyword evidence="5 8" id="KW-0648">Protein biosynthesis</keyword>
<dbReference type="PRINTS" id="PR01045">
    <property type="entry name" value="TRNASYNTHGB"/>
</dbReference>
<dbReference type="GO" id="GO:0005524">
    <property type="term" value="F:ATP binding"/>
    <property type="evidence" value="ECO:0007669"/>
    <property type="project" value="UniProtKB-UniRule"/>
</dbReference>
<comment type="subunit">
    <text evidence="8">Tetramer of two alpha and two beta subunits.</text>
</comment>
<keyword evidence="3 8" id="KW-0547">Nucleotide-binding</keyword>
<dbReference type="EMBL" id="CP003481">
    <property type="protein sequence ID" value="AFI06340.1"/>
    <property type="molecule type" value="Genomic_DNA"/>
</dbReference>
<dbReference type="HOGENOM" id="CLU_007220_2_2_7"/>
<keyword evidence="6 8" id="KW-0030">Aminoacyl-tRNA synthetase</keyword>
<dbReference type="KEGG" id="hcm:HCD_06705"/>
<dbReference type="GO" id="GO:0004820">
    <property type="term" value="F:glycine-tRNA ligase activity"/>
    <property type="evidence" value="ECO:0007669"/>
    <property type="project" value="UniProtKB-UniRule"/>
</dbReference>
<dbReference type="GO" id="GO:0005829">
    <property type="term" value="C:cytosol"/>
    <property type="evidence" value="ECO:0007669"/>
    <property type="project" value="TreeGrafter"/>
</dbReference>
<dbReference type="EC" id="6.1.1.14" evidence="8"/>
<dbReference type="OrthoDB" id="9775440at2"/>
<name>I0ETS1_HELCM</name>
<reference evidence="9 10" key="1">
    <citation type="journal article" date="2013" name="PLoS ONE">
        <title>Sequence Divergence and Conservation in Genomes ofHelicobacter cetorum Strains from a Dolphin and a Whale.</title>
        <authorList>
            <person name="Kersulyte D."/>
            <person name="Rossi M."/>
            <person name="Berg D.E."/>
        </authorList>
    </citation>
    <scope>NUCLEOTIDE SEQUENCE [LARGE SCALE GENOMIC DNA]</scope>
    <source>
        <strain evidence="9 10">MIT 99-5656</strain>
    </source>
</reference>
<dbReference type="Pfam" id="PF02092">
    <property type="entry name" value="tRNA_synt_2f"/>
    <property type="match status" value="1"/>
</dbReference>
<keyword evidence="8" id="KW-0963">Cytoplasm</keyword>
<protein>
    <recommendedName>
        <fullName evidence="8">Glycine--tRNA ligase beta subunit</fullName>
        <ecNumber evidence="8">6.1.1.14</ecNumber>
    </recommendedName>
    <alternativeName>
        <fullName evidence="8">Glycyl-tRNA synthetase beta subunit</fullName>
        <shortName evidence="8">GlyRS</shortName>
    </alternativeName>
</protein>
<dbReference type="InterPro" id="IPR015944">
    <property type="entry name" value="Gly-tRNA-synth_bsu"/>
</dbReference>
<dbReference type="STRING" id="1163745.HCD_06705"/>
<keyword evidence="10" id="KW-1185">Reference proteome</keyword>
<dbReference type="PATRIC" id="fig|1163745.3.peg.1415"/>
<evidence type="ECO:0000313" key="9">
    <source>
        <dbReference type="EMBL" id="AFI06340.1"/>
    </source>
</evidence>
<evidence type="ECO:0000256" key="7">
    <source>
        <dbReference type="ARBA" id="ARBA00047937"/>
    </source>
</evidence>
<comment type="subcellular location">
    <subcellularLocation>
        <location evidence="8">Cytoplasm</location>
    </subcellularLocation>
</comment>
<dbReference type="AlphaFoldDB" id="I0ETS1"/>
<dbReference type="eggNOG" id="COG0751">
    <property type="taxonomic scope" value="Bacteria"/>
</dbReference>